<proteinExistence type="predicted"/>
<reference evidence="1 2" key="1">
    <citation type="journal article" date="2015" name="Genome Announc.">
        <title>Complete Genome Sequence of Bartonella ancashensis Strain 20.00, Isolated from the Blood of a Patient with Verruga Peruana.</title>
        <authorList>
            <person name="Hang J."/>
            <person name="Mullins K.E."/>
            <person name="Clifford R.J."/>
            <person name="Onmus-Leone F."/>
            <person name="Yang Y."/>
            <person name="Jiang J."/>
            <person name="Leguia M."/>
            <person name="Kasper M.R."/>
            <person name="Maguina C."/>
            <person name="Lesho E.P."/>
            <person name="Jarman R.G."/>
            <person name="Richards A.L."/>
            <person name="Blazes D."/>
        </authorList>
    </citation>
    <scope>NUCLEOTIDE SEQUENCE [LARGE SCALE GENOMIC DNA]</scope>
    <source>
        <strain evidence="1 2">20.00</strain>
    </source>
</reference>
<accession>A0A0M3T2Y6</accession>
<dbReference type="EMBL" id="CP010401">
    <property type="protein sequence ID" value="ALE03555.1"/>
    <property type="molecule type" value="Genomic_DNA"/>
</dbReference>
<dbReference type="OrthoDB" id="7923868at2"/>
<dbReference type="RefSeq" id="WP_053944652.1">
    <property type="nucleotide sequence ID" value="NZ_CP010401.1"/>
</dbReference>
<evidence type="ECO:0000313" key="1">
    <source>
        <dbReference type="EMBL" id="ALE03555.1"/>
    </source>
</evidence>
<organism evidence="1 2">
    <name type="scientific">Bartonella ancashensis</name>
    <dbReference type="NCBI Taxonomy" id="1318743"/>
    <lineage>
        <taxon>Bacteria</taxon>
        <taxon>Pseudomonadati</taxon>
        <taxon>Pseudomonadota</taxon>
        <taxon>Alphaproteobacteria</taxon>
        <taxon>Hyphomicrobiales</taxon>
        <taxon>Bartonellaceae</taxon>
        <taxon>Bartonella</taxon>
    </lineage>
</organism>
<dbReference type="KEGG" id="banc:PU02_0741"/>
<gene>
    <name evidence="1" type="ORF">PU02_0741</name>
</gene>
<keyword evidence="2" id="KW-1185">Reference proteome</keyword>
<name>A0A0M3T2Y6_9HYPH</name>
<protein>
    <submittedName>
        <fullName evidence="1">Uncharacterized protein</fullName>
    </submittedName>
</protein>
<dbReference type="Proteomes" id="UP000057213">
    <property type="component" value="Chromosome"/>
</dbReference>
<dbReference type="AlphaFoldDB" id="A0A0M3T2Y6"/>
<sequence length="85" mass="9982">MHEKIAHYQQRLQEIQTNIDTTSNNQLYNELREETKDLAATLAAQIILQKDCNSPLHLLIQSSKSKDDLASHIRKKWLLHKKDFE</sequence>
<dbReference type="STRING" id="1318743.PU02_0741"/>
<dbReference type="PATRIC" id="fig|1318743.3.peg.755"/>
<evidence type="ECO:0000313" key="2">
    <source>
        <dbReference type="Proteomes" id="UP000057213"/>
    </source>
</evidence>